<evidence type="ECO:0000256" key="3">
    <source>
        <dbReference type="ARBA" id="ARBA00023163"/>
    </source>
</evidence>
<dbReference type="InterPro" id="IPR011991">
    <property type="entry name" value="ArsR-like_HTH"/>
</dbReference>
<keyword evidence="6" id="KW-1185">Reference proteome</keyword>
<dbReference type="NCBIfam" id="NF033788">
    <property type="entry name" value="HTH_metalloreg"/>
    <property type="match status" value="1"/>
</dbReference>
<evidence type="ECO:0000313" key="6">
    <source>
        <dbReference type="Proteomes" id="UP001407405"/>
    </source>
</evidence>
<dbReference type="RefSeq" id="WP_343186841.1">
    <property type="nucleotide sequence ID" value="NZ_JBCITM010000017.1"/>
</dbReference>
<dbReference type="CDD" id="cd00090">
    <property type="entry name" value="HTH_ARSR"/>
    <property type="match status" value="1"/>
</dbReference>
<dbReference type="PANTHER" id="PTHR33154">
    <property type="entry name" value="TRANSCRIPTIONAL REGULATOR, ARSR FAMILY"/>
    <property type="match status" value="1"/>
</dbReference>
<dbReference type="PANTHER" id="PTHR33154:SF18">
    <property type="entry name" value="ARSENICAL RESISTANCE OPERON REPRESSOR"/>
    <property type="match status" value="1"/>
</dbReference>
<organism evidence="5 6">
    <name type="scientific">Anoxynatronum sibiricum</name>
    <dbReference type="NCBI Taxonomy" id="210623"/>
    <lineage>
        <taxon>Bacteria</taxon>
        <taxon>Bacillati</taxon>
        <taxon>Bacillota</taxon>
        <taxon>Clostridia</taxon>
        <taxon>Eubacteriales</taxon>
        <taxon>Clostridiaceae</taxon>
        <taxon>Anoxynatronum</taxon>
    </lineage>
</organism>
<keyword evidence="2" id="KW-0238">DNA-binding</keyword>
<comment type="caution">
    <text evidence="5">The sequence shown here is derived from an EMBL/GenBank/DDBJ whole genome shotgun (WGS) entry which is preliminary data.</text>
</comment>
<dbReference type="Gene3D" id="1.10.10.10">
    <property type="entry name" value="Winged helix-like DNA-binding domain superfamily/Winged helix DNA-binding domain"/>
    <property type="match status" value="1"/>
</dbReference>
<reference evidence="5 6" key="1">
    <citation type="submission" date="2024-04" db="EMBL/GenBank/DDBJ databases">
        <title>Genome sequencing and metabolic network reconstruction of aminoacids and betaine degradation by Anoxynatronum sibiricum.</title>
        <authorList>
            <person name="Detkova E.N."/>
            <person name="Boltjanskaja Y.V."/>
            <person name="Mardanov A.V."/>
            <person name="Kevbrin V."/>
        </authorList>
    </citation>
    <scope>NUCLEOTIDE SEQUENCE [LARGE SCALE GENOMIC DNA]</scope>
    <source>
        <strain evidence="5 6">Z-7981</strain>
    </source>
</reference>
<dbReference type="Proteomes" id="UP001407405">
    <property type="component" value="Unassembled WGS sequence"/>
</dbReference>
<evidence type="ECO:0000313" key="5">
    <source>
        <dbReference type="EMBL" id="MEN1761555.1"/>
    </source>
</evidence>
<proteinExistence type="predicted"/>
<evidence type="ECO:0000259" key="4">
    <source>
        <dbReference type="PROSITE" id="PS50987"/>
    </source>
</evidence>
<dbReference type="InterPro" id="IPR036388">
    <property type="entry name" value="WH-like_DNA-bd_sf"/>
</dbReference>
<dbReference type="EMBL" id="JBCITM010000017">
    <property type="protein sequence ID" value="MEN1761555.1"/>
    <property type="molecule type" value="Genomic_DNA"/>
</dbReference>
<feature type="domain" description="HTH arsR-type" evidence="4">
    <location>
        <begin position="42"/>
        <end position="136"/>
    </location>
</feature>
<keyword evidence="1" id="KW-0805">Transcription regulation</keyword>
<keyword evidence="3" id="KW-0804">Transcription</keyword>
<evidence type="ECO:0000256" key="1">
    <source>
        <dbReference type="ARBA" id="ARBA00023015"/>
    </source>
</evidence>
<evidence type="ECO:0000256" key="2">
    <source>
        <dbReference type="ARBA" id="ARBA00023125"/>
    </source>
</evidence>
<dbReference type="PRINTS" id="PR00778">
    <property type="entry name" value="HTHARSR"/>
</dbReference>
<gene>
    <name evidence="5" type="ORF">AAIG11_13785</name>
</gene>
<sequence length="170" mass="18844">MLTPQYRIISCQSQFKSADVQGTEPASEAGAAVEVSEVSERNGAVRMESLLRTLKALADETRLKMVIMLLEKDYCVGGLARHLNISKAAVSQHLKVLRESGLVVGEKRSYYVFYAVQKEQINSISRELEAIARQEYQTLFKNHGCRHDGSCGYGANLTEDHHQPKKCAGG</sequence>
<dbReference type="SUPFAM" id="SSF46785">
    <property type="entry name" value="Winged helix' DNA-binding domain"/>
    <property type="match status" value="1"/>
</dbReference>
<name>A0ABU9VWM4_9CLOT</name>
<dbReference type="InterPro" id="IPR001845">
    <property type="entry name" value="HTH_ArsR_DNA-bd_dom"/>
</dbReference>
<dbReference type="InterPro" id="IPR036390">
    <property type="entry name" value="WH_DNA-bd_sf"/>
</dbReference>
<protein>
    <submittedName>
        <fullName evidence="5">Metalloregulator ArsR/SmtB family transcription factor</fullName>
    </submittedName>
</protein>
<dbReference type="Pfam" id="PF01022">
    <property type="entry name" value="HTH_5"/>
    <property type="match status" value="1"/>
</dbReference>
<accession>A0ABU9VWM4</accession>
<dbReference type="SMART" id="SM00418">
    <property type="entry name" value="HTH_ARSR"/>
    <property type="match status" value="1"/>
</dbReference>
<dbReference type="PROSITE" id="PS50987">
    <property type="entry name" value="HTH_ARSR_2"/>
    <property type="match status" value="1"/>
</dbReference>
<dbReference type="InterPro" id="IPR051081">
    <property type="entry name" value="HTH_MetalResp_TranReg"/>
</dbReference>